<dbReference type="AlphaFoldDB" id="A0A978U8T3"/>
<keyword evidence="1" id="KW-0175">Coiled coil</keyword>
<accession>A0A978U8T3</accession>
<protein>
    <submittedName>
        <fullName evidence="2">Uncharacterized protein</fullName>
    </submittedName>
</protein>
<comment type="caution">
    <text evidence="2">The sequence shown here is derived from an EMBL/GenBank/DDBJ whole genome shotgun (WGS) entry which is preliminary data.</text>
</comment>
<proteinExistence type="predicted"/>
<evidence type="ECO:0000313" key="2">
    <source>
        <dbReference type="EMBL" id="KAH7510882.1"/>
    </source>
</evidence>
<name>A0A978U8T3_ZIZJJ</name>
<dbReference type="EMBL" id="JAEACU010000285">
    <property type="protein sequence ID" value="KAH7510882.1"/>
    <property type="molecule type" value="Genomic_DNA"/>
</dbReference>
<gene>
    <name evidence="2" type="ORF">FEM48_ZijujUnG0074900</name>
</gene>
<evidence type="ECO:0000256" key="1">
    <source>
        <dbReference type="SAM" id="Coils"/>
    </source>
</evidence>
<organism evidence="2 3">
    <name type="scientific">Ziziphus jujuba var. spinosa</name>
    <dbReference type="NCBI Taxonomy" id="714518"/>
    <lineage>
        <taxon>Eukaryota</taxon>
        <taxon>Viridiplantae</taxon>
        <taxon>Streptophyta</taxon>
        <taxon>Embryophyta</taxon>
        <taxon>Tracheophyta</taxon>
        <taxon>Spermatophyta</taxon>
        <taxon>Magnoliopsida</taxon>
        <taxon>eudicotyledons</taxon>
        <taxon>Gunneridae</taxon>
        <taxon>Pentapetalae</taxon>
        <taxon>rosids</taxon>
        <taxon>fabids</taxon>
        <taxon>Rosales</taxon>
        <taxon>Rhamnaceae</taxon>
        <taxon>Paliureae</taxon>
        <taxon>Ziziphus</taxon>
    </lineage>
</organism>
<evidence type="ECO:0000313" key="3">
    <source>
        <dbReference type="Proteomes" id="UP000813462"/>
    </source>
</evidence>
<reference evidence="2" key="1">
    <citation type="journal article" date="2021" name="Front. Plant Sci.">
        <title>Chromosome-Scale Genome Assembly for Chinese Sour Jujube and Insights Into Its Genome Evolution and Domestication Signature.</title>
        <authorList>
            <person name="Shen L.-Y."/>
            <person name="Luo H."/>
            <person name="Wang X.-L."/>
            <person name="Wang X.-M."/>
            <person name="Qiu X.-J."/>
            <person name="Liu H."/>
            <person name="Zhou S.-S."/>
            <person name="Jia K.-H."/>
            <person name="Nie S."/>
            <person name="Bao Y.-T."/>
            <person name="Zhang R.-G."/>
            <person name="Yun Q.-Z."/>
            <person name="Chai Y.-H."/>
            <person name="Lu J.-Y."/>
            <person name="Li Y."/>
            <person name="Zhao S.-W."/>
            <person name="Mao J.-F."/>
            <person name="Jia S.-G."/>
            <person name="Mao Y.-M."/>
        </authorList>
    </citation>
    <scope>NUCLEOTIDE SEQUENCE</scope>
    <source>
        <strain evidence="2">AT0</strain>
        <tissue evidence="2">Leaf</tissue>
    </source>
</reference>
<dbReference type="Proteomes" id="UP000813462">
    <property type="component" value="Unassembled WGS sequence"/>
</dbReference>
<sequence>MCEERRDPDHAVYLCRECPYTAHPKCVLPMETIEELKKSFPQELLNFDYLKTEEISPAASPTADEAVSHYTILSQLDLEMANMREMVKELLNKTHIEEVTEKLKKLEESRAKAEGMVFYTTSYNCLRGGLKPLFSTSCIASTETINHDQIN</sequence>
<feature type="coiled-coil region" evidence="1">
    <location>
        <begin position="73"/>
        <end position="116"/>
    </location>
</feature>